<protein>
    <recommendedName>
        <fullName evidence="2">Phospholipid scramblase</fullName>
    </recommendedName>
</protein>
<dbReference type="AlphaFoldDB" id="A0A8W8KWK0"/>
<evidence type="ECO:0000313" key="4">
    <source>
        <dbReference type="EnsemblMetazoa" id="G25333.1:cds"/>
    </source>
</evidence>
<evidence type="ECO:0000256" key="3">
    <source>
        <dbReference type="SAM" id="MobiDB-lite"/>
    </source>
</evidence>
<sequence>MSRVNVSDDDPVITQQPSAQPVPTDKGGTPGPTRAKRGPVLEELEKLDKVILSQEISALKLVCPCCIGRGAYTVHDETDSPDDVLLEIREAFVCLYRPCLGSARDFTSRLHDFSDNDVVGSVRREISFRGCCITTCYLPELHVSYPLPAKLGIIRERRTCCRPSFEILDVTGDVIFTFTNDCCYPQYCGFFMDYAIYVKDNEDEIIAKIVKKSYHNGEELIGVENKLHIEFIKKIKATEKLLVINAALLVSLNNFEDSKRLCC</sequence>
<name>A0A8W8KWK0_MAGGI</name>
<evidence type="ECO:0000313" key="5">
    <source>
        <dbReference type="Proteomes" id="UP000005408"/>
    </source>
</evidence>
<dbReference type="EnsemblMetazoa" id="G25333.1">
    <property type="protein sequence ID" value="G25333.1:cds"/>
    <property type="gene ID" value="G25333"/>
</dbReference>
<keyword evidence="2" id="KW-0449">Lipoprotein</keyword>
<dbReference type="Pfam" id="PF03803">
    <property type="entry name" value="Scramblase"/>
    <property type="match status" value="1"/>
</dbReference>
<comment type="cofactor">
    <cofactor evidence="2">
        <name>Ca(2+)</name>
        <dbReference type="ChEBI" id="CHEBI:29108"/>
    </cofactor>
</comment>
<dbReference type="PANTHER" id="PTHR23248:SF9">
    <property type="entry name" value="PHOSPHOLIPID SCRAMBLASE"/>
    <property type="match status" value="1"/>
</dbReference>
<keyword evidence="2" id="KW-0564">Palmitate</keyword>
<reference evidence="4" key="1">
    <citation type="submission" date="2022-08" db="UniProtKB">
        <authorList>
            <consortium name="EnsemblMetazoa"/>
        </authorList>
    </citation>
    <scope>IDENTIFICATION</scope>
    <source>
        <strain evidence="4">05x7-T-G4-1.051#20</strain>
    </source>
</reference>
<evidence type="ECO:0000256" key="1">
    <source>
        <dbReference type="ARBA" id="ARBA00005350"/>
    </source>
</evidence>
<dbReference type="InterPro" id="IPR005552">
    <property type="entry name" value="Scramblase"/>
</dbReference>
<dbReference type="Proteomes" id="UP000005408">
    <property type="component" value="Unassembled WGS sequence"/>
</dbReference>
<accession>A0A8W8KWK0</accession>
<keyword evidence="2" id="KW-0106">Calcium</keyword>
<comment type="similarity">
    <text evidence="1 2">Belongs to the phospholipid scramblase family.</text>
</comment>
<comment type="function">
    <text evidence="2">May mediate accelerated ATP-independent bidirectional transbilayer migration of phospholipids upon binding calcium ions that results in a loss of phospholipid asymmetry in the plasma membrane.</text>
</comment>
<dbReference type="OMA" id="PCCIGRG"/>
<dbReference type="PANTHER" id="PTHR23248">
    <property type="entry name" value="PHOSPHOLIPID SCRAMBLASE-RELATED"/>
    <property type="match status" value="1"/>
</dbReference>
<dbReference type="GO" id="GO:0017128">
    <property type="term" value="F:phospholipid scramblase activity"/>
    <property type="evidence" value="ECO:0007669"/>
    <property type="project" value="InterPro"/>
</dbReference>
<organism evidence="4 5">
    <name type="scientific">Magallana gigas</name>
    <name type="common">Pacific oyster</name>
    <name type="synonym">Crassostrea gigas</name>
    <dbReference type="NCBI Taxonomy" id="29159"/>
    <lineage>
        <taxon>Eukaryota</taxon>
        <taxon>Metazoa</taxon>
        <taxon>Spiralia</taxon>
        <taxon>Lophotrochozoa</taxon>
        <taxon>Mollusca</taxon>
        <taxon>Bivalvia</taxon>
        <taxon>Autobranchia</taxon>
        <taxon>Pteriomorphia</taxon>
        <taxon>Ostreida</taxon>
        <taxon>Ostreoidea</taxon>
        <taxon>Ostreidae</taxon>
        <taxon>Magallana</taxon>
    </lineage>
</organism>
<evidence type="ECO:0000256" key="2">
    <source>
        <dbReference type="RuleBase" id="RU363116"/>
    </source>
</evidence>
<dbReference type="OrthoDB" id="6116390at2759"/>
<proteinExistence type="inferred from homology"/>
<dbReference type="GO" id="GO:0005886">
    <property type="term" value="C:plasma membrane"/>
    <property type="evidence" value="ECO:0007669"/>
    <property type="project" value="TreeGrafter"/>
</dbReference>
<feature type="region of interest" description="Disordered" evidence="3">
    <location>
        <begin position="1"/>
        <end position="39"/>
    </location>
</feature>
<keyword evidence="5" id="KW-1185">Reference proteome</keyword>